<dbReference type="EMBL" id="BGPR01000012">
    <property type="protein sequence ID" value="GBL77252.1"/>
    <property type="molecule type" value="Genomic_DNA"/>
</dbReference>
<keyword evidence="3" id="KW-1185">Reference proteome</keyword>
<feature type="region of interest" description="Disordered" evidence="1">
    <location>
        <begin position="35"/>
        <end position="68"/>
    </location>
</feature>
<proteinExistence type="predicted"/>
<name>A0A4Y2ABR9_ARAVE</name>
<gene>
    <name evidence="2" type="ORF">AVEN_41711_1</name>
</gene>
<accession>A0A4Y2ABR9</accession>
<protein>
    <submittedName>
        <fullName evidence="2">Uncharacterized protein</fullName>
    </submittedName>
</protein>
<sequence>MHVPLVDWYHMQQAHFSGDVYSQPDRRELVIVVIKTPQTTRPNGPGKQWPELRGRRRPDSKHDYSEDP</sequence>
<evidence type="ECO:0000313" key="2">
    <source>
        <dbReference type="EMBL" id="GBL77252.1"/>
    </source>
</evidence>
<evidence type="ECO:0000313" key="3">
    <source>
        <dbReference type="Proteomes" id="UP000499080"/>
    </source>
</evidence>
<dbReference type="Proteomes" id="UP000499080">
    <property type="component" value="Unassembled WGS sequence"/>
</dbReference>
<dbReference type="AlphaFoldDB" id="A0A4Y2ABR9"/>
<reference evidence="2 3" key="1">
    <citation type="journal article" date="2019" name="Sci. Rep.">
        <title>Orb-weaving spider Araneus ventricosus genome elucidates the spidroin gene catalogue.</title>
        <authorList>
            <person name="Kono N."/>
            <person name="Nakamura H."/>
            <person name="Ohtoshi R."/>
            <person name="Moran D.A.P."/>
            <person name="Shinohara A."/>
            <person name="Yoshida Y."/>
            <person name="Fujiwara M."/>
            <person name="Mori M."/>
            <person name="Tomita M."/>
            <person name="Arakawa K."/>
        </authorList>
    </citation>
    <scope>NUCLEOTIDE SEQUENCE [LARGE SCALE GENOMIC DNA]</scope>
</reference>
<organism evidence="2 3">
    <name type="scientific">Araneus ventricosus</name>
    <name type="common">Orbweaver spider</name>
    <name type="synonym">Epeira ventricosa</name>
    <dbReference type="NCBI Taxonomy" id="182803"/>
    <lineage>
        <taxon>Eukaryota</taxon>
        <taxon>Metazoa</taxon>
        <taxon>Ecdysozoa</taxon>
        <taxon>Arthropoda</taxon>
        <taxon>Chelicerata</taxon>
        <taxon>Arachnida</taxon>
        <taxon>Araneae</taxon>
        <taxon>Araneomorphae</taxon>
        <taxon>Entelegynae</taxon>
        <taxon>Araneoidea</taxon>
        <taxon>Araneidae</taxon>
        <taxon>Araneus</taxon>
    </lineage>
</organism>
<evidence type="ECO:0000256" key="1">
    <source>
        <dbReference type="SAM" id="MobiDB-lite"/>
    </source>
</evidence>
<comment type="caution">
    <text evidence="2">The sequence shown here is derived from an EMBL/GenBank/DDBJ whole genome shotgun (WGS) entry which is preliminary data.</text>
</comment>